<reference evidence="6" key="2">
    <citation type="submission" date="2025-08" db="UniProtKB">
        <authorList>
            <consortium name="RefSeq"/>
        </authorList>
    </citation>
    <scope>IDENTIFICATION</scope>
    <source>
        <tissue evidence="6">Leaf</tissue>
    </source>
</reference>
<dbReference type="Pfam" id="PF13947">
    <property type="entry name" value="GUB_WAK_bind"/>
    <property type="match status" value="1"/>
</dbReference>
<evidence type="ECO:0000256" key="2">
    <source>
        <dbReference type="ARBA" id="ARBA00022729"/>
    </source>
</evidence>
<evidence type="ECO:0000256" key="1">
    <source>
        <dbReference type="ARBA" id="ARBA00004167"/>
    </source>
</evidence>
<dbReference type="GO" id="GO:0030247">
    <property type="term" value="F:polysaccharide binding"/>
    <property type="evidence" value="ECO:0007669"/>
    <property type="project" value="InterPro"/>
</dbReference>
<dbReference type="KEGG" id="vra:106763548"/>
<evidence type="ECO:0000259" key="4">
    <source>
        <dbReference type="Pfam" id="PF13947"/>
    </source>
</evidence>
<name>A0A1S3UB03_VIGRR</name>
<evidence type="ECO:0000313" key="6">
    <source>
        <dbReference type="RefSeq" id="XP_014503208.1"/>
    </source>
</evidence>
<evidence type="ECO:0000313" key="5">
    <source>
        <dbReference type="Proteomes" id="UP000087766"/>
    </source>
</evidence>
<protein>
    <submittedName>
        <fullName evidence="6">Uncharacterized protein LOC106763548</fullName>
    </submittedName>
</protein>
<organism evidence="5 6">
    <name type="scientific">Vigna radiata var. radiata</name>
    <name type="common">Mung bean</name>
    <name type="synonym">Phaseolus aureus</name>
    <dbReference type="NCBI Taxonomy" id="3916"/>
    <lineage>
        <taxon>Eukaryota</taxon>
        <taxon>Viridiplantae</taxon>
        <taxon>Streptophyta</taxon>
        <taxon>Embryophyta</taxon>
        <taxon>Tracheophyta</taxon>
        <taxon>Spermatophyta</taxon>
        <taxon>Magnoliopsida</taxon>
        <taxon>eudicotyledons</taxon>
        <taxon>Gunneridae</taxon>
        <taxon>Pentapetalae</taxon>
        <taxon>rosids</taxon>
        <taxon>fabids</taxon>
        <taxon>Fabales</taxon>
        <taxon>Fabaceae</taxon>
        <taxon>Papilionoideae</taxon>
        <taxon>50 kb inversion clade</taxon>
        <taxon>NPAAA clade</taxon>
        <taxon>indigoferoid/millettioid clade</taxon>
        <taxon>Phaseoleae</taxon>
        <taxon>Vigna</taxon>
    </lineage>
</organism>
<reference evidence="5" key="1">
    <citation type="journal article" date="2014" name="Nat. Commun.">
        <title>Genome sequence of mungbean and insights into evolution within Vigna species.</title>
        <authorList>
            <person name="Kang Y.J."/>
            <person name="Kim S.K."/>
            <person name="Kim M.Y."/>
            <person name="Lestari P."/>
            <person name="Kim K.H."/>
            <person name="Ha B.K."/>
            <person name="Jun T.H."/>
            <person name="Hwang W.J."/>
            <person name="Lee T."/>
            <person name="Lee J."/>
            <person name="Shim S."/>
            <person name="Yoon M.Y."/>
            <person name="Jang Y.E."/>
            <person name="Han K.S."/>
            <person name="Taeprayoon P."/>
            <person name="Yoon N."/>
            <person name="Somta P."/>
            <person name="Tanya P."/>
            <person name="Kim K.S."/>
            <person name="Gwag J.G."/>
            <person name="Moon J.K."/>
            <person name="Lee Y.H."/>
            <person name="Park B.S."/>
            <person name="Bombarely A."/>
            <person name="Doyle J.J."/>
            <person name="Jackson S.A."/>
            <person name="Schafleitner R."/>
            <person name="Srinives P."/>
            <person name="Varshney R.K."/>
            <person name="Lee S.H."/>
        </authorList>
    </citation>
    <scope>NUCLEOTIDE SEQUENCE [LARGE SCALE GENOMIC DNA]</scope>
    <source>
        <strain evidence="5">cv. VC1973A</strain>
    </source>
</reference>
<sequence length="316" mass="35926">MENEGWSRCLCSAVTLVSIILATIILLLQSDNCLAKRHPPCPTSCGQIRISYPFRLKGDPGECGDPRYELDCVNNATLLLTFSSAKYLVREIDYKGYKIVLRDPGQDEDANCSFIPRNFLSASVFSYHFGSEPFSWEYWYTVGIGYFNCLNPVSDDPRYVKVDRSGCGSGGHVYAVLGSSYDVGVKDIKVGCDLMVATVWTPKQNVTYHKYDESDSWEVEVLEGISERNVTYDDIQRKISEGFWLSWLSIVCEDRCGRGTECLHINESSGEVFCKNHYCHYAYHTTQKCEPWQKVLGYIRAYLRGIIYGKILLRDS</sequence>
<comment type="subcellular location">
    <subcellularLocation>
        <location evidence="1">Membrane</location>
        <topology evidence="1">Single-pass membrane protein</topology>
    </subcellularLocation>
</comment>
<dbReference type="PANTHER" id="PTHR33138:SF30">
    <property type="entry name" value="LEAF RUST 10 DISEASE-RESISTANCE LOCUS RECEPTOR-LIKE PROTEIN KINASE-LIKE 2.7"/>
    <property type="match status" value="1"/>
</dbReference>
<keyword evidence="5" id="KW-1185">Reference proteome</keyword>
<dbReference type="AlphaFoldDB" id="A0A1S3UB03"/>
<dbReference type="GeneID" id="106763548"/>
<dbReference type="RefSeq" id="XP_014503208.1">
    <property type="nucleotide sequence ID" value="XM_014647722.2"/>
</dbReference>
<feature type="chain" id="PRO_5010248325" evidence="3">
    <location>
        <begin position="36"/>
        <end position="316"/>
    </location>
</feature>
<evidence type="ECO:0000256" key="3">
    <source>
        <dbReference type="SAM" id="SignalP"/>
    </source>
</evidence>
<dbReference type="STRING" id="3916.A0A1S3UB03"/>
<gene>
    <name evidence="6" type="primary">LOC106763548</name>
</gene>
<dbReference type="Proteomes" id="UP000087766">
    <property type="component" value="Chromosome 6"/>
</dbReference>
<dbReference type="GO" id="GO:0016020">
    <property type="term" value="C:membrane"/>
    <property type="evidence" value="ECO:0007669"/>
    <property type="project" value="UniProtKB-SubCell"/>
</dbReference>
<feature type="signal peptide" evidence="3">
    <location>
        <begin position="1"/>
        <end position="35"/>
    </location>
</feature>
<dbReference type="InterPro" id="IPR025287">
    <property type="entry name" value="WAK_GUB"/>
</dbReference>
<keyword evidence="2 3" id="KW-0732">Signal</keyword>
<proteinExistence type="predicted"/>
<feature type="domain" description="Wall-associated receptor kinase galacturonan-binding" evidence="4">
    <location>
        <begin position="41"/>
        <end position="101"/>
    </location>
</feature>
<dbReference type="PANTHER" id="PTHR33138">
    <property type="entry name" value="OS01G0690200 PROTEIN"/>
    <property type="match status" value="1"/>
</dbReference>
<dbReference type="OrthoDB" id="1513794at2759"/>
<accession>A0A1S3UB03</accession>